<comment type="subcellular location">
    <subcellularLocation>
        <location evidence="1">Cell membrane</location>
        <topology evidence="1">Multi-pass membrane protein</topology>
    </subcellularLocation>
    <subcellularLocation>
        <location evidence="6">Membrane</location>
        <topology evidence="6">Multi-pass membrane protein</topology>
    </subcellularLocation>
</comment>
<keyword evidence="3 8" id="KW-0812">Transmembrane</keyword>
<evidence type="ECO:0000259" key="10">
    <source>
        <dbReference type="Pfam" id="PF01618"/>
    </source>
</evidence>
<feature type="signal peptide" evidence="9">
    <location>
        <begin position="1"/>
        <end position="20"/>
    </location>
</feature>
<protein>
    <submittedName>
        <fullName evidence="11">MotA/TolQ/ExbB proton channel family protein</fullName>
    </submittedName>
</protein>
<feature type="transmembrane region" description="Helical" evidence="8">
    <location>
        <begin position="402"/>
        <end position="427"/>
    </location>
</feature>
<evidence type="ECO:0000256" key="5">
    <source>
        <dbReference type="ARBA" id="ARBA00023136"/>
    </source>
</evidence>
<dbReference type="PANTHER" id="PTHR30625:SF11">
    <property type="entry name" value="MOTA_TOLQ_EXBB PROTON CHANNEL DOMAIN-CONTAINING PROTEIN"/>
    <property type="match status" value="1"/>
</dbReference>
<dbReference type="Pfam" id="PF01618">
    <property type="entry name" value="MotA_ExbB"/>
    <property type="match status" value="1"/>
</dbReference>
<dbReference type="GO" id="GO:0017038">
    <property type="term" value="P:protein import"/>
    <property type="evidence" value="ECO:0007669"/>
    <property type="project" value="TreeGrafter"/>
</dbReference>
<sequence>MIRSILISLMGLGFSLGAGAAEVSVSDALEQAKKDLESSLTGLKEAREAIAAEKPELSSKFEEVALELREKRRLVRIARMGKEDREAALRAIERERLVRKQDAGYLASLLKDHALKVQTLAGPGTPELQVDPQVIATEADDEAQALKARLVVLDASMDRLESLLGGSMAPGEAVAPDGSVVKGEFAAAGPAMWFKADSGGLAGGAVGQGAGRLPRVVGADSEVHDLKSGATVFLPLDVTGGKARALEEIDGGAIDLVRKGGLWVWPILGLALLSLVFGLWKLIGFARYREPGEAWVTAITAALRSGDRDKAAQLAEGFSHPAGQVMAKLVSISSSTADVVEETLYEQLMGVQQKASSLLPVIAVTAATAPLLGLLGTVSGMIRTFNLITLFGSGDPKPLAGGISEALVTTLFGLVVAIPALVLHAFLSRRSQGIVQTTERLGLSFVNTLRQK</sequence>
<dbReference type="Proteomes" id="UP000658278">
    <property type="component" value="Unassembled WGS sequence"/>
</dbReference>
<comment type="similarity">
    <text evidence="6">Belongs to the exbB/tolQ family.</text>
</comment>
<dbReference type="RefSeq" id="WP_200281396.1">
    <property type="nucleotide sequence ID" value="NZ_JAENII010000012.1"/>
</dbReference>
<dbReference type="InterPro" id="IPR050790">
    <property type="entry name" value="ExbB/TolQ_transport"/>
</dbReference>
<name>A0A934VH54_9BACT</name>
<evidence type="ECO:0000313" key="12">
    <source>
        <dbReference type="Proteomes" id="UP000658278"/>
    </source>
</evidence>
<evidence type="ECO:0000256" key="4">
    <source>
        <dbReference type="ARBA" id="ARBA00022989"/>
    </source>
</evidence>
<evidence type="ECO:0000256" key="8">
    <source>
        <dbReference type="SAM" id="Phobius"/>
    </source>
</evidence>
<evidence type="ECO:0000256" key="3">
    <source>
        <dbReference type="ARBA" id="ARBA00022692"/>
    </source>
</evidence>
<keyword evidence="2" id="KW-1003">Cell membrane</keyword>
<dbReference type="EMBL" id="JAENII010000012">
    <property type="protein sequence ID" value="MBK1828290.1"/>
    <property type="molecule type" value="Genomic_DNA"/>
</dbReference>
<keyword evidence="7" id="KW-0175">Coiled coil</keyword>
<dbReference type="InterPro" id="IPR002898">
    <property type="entry name" value="MotA_ExbB_proton_chnl"/>
</dbReference>
<keyword evidence="5 8" id="KW-0472">Membrane</keyword>
<evidence type="ECO:0000313" key="11">
    <source>
        <dbReference type="EMBL" id="MBK1828290.1"/>
    </source>
</evidence>
<keyword evidence="6" id="KW-0813">Transport</keyword>
<feature type="coiled-coil region" evidence="7">
    <location>
        <begin position="26"/>
        <end position="53"/>
    </location>
</feature>
<evidence type="ECO:0000256" key="6">
    <source>
        <dbReference type="RuleBase" id="RU004057"/>
    </source>
</evidence>
<dbReference type="AlphaFoldDB" id="A0A934VH54"/>
<evidence type="ECO:0000256" key="2">
    <source>
        <dbReference type="ARBA" id="ARBA00022475"/>
    </source>
</evidence>
<evidence type="ECO:0000256" key="1">
    <source>
        <dbReference type="ARBA" id="ARBA00004651"/>
    </source>
</evidence>
<keyword evidence="6" id="KW-0653">Protein transport</keyword>
<dbReference type="PANTHER" id="PTHR30625">
    <property type="entry name" value="PROTEIN TOLQ"/>
    <property type="match status" value="1"/>
</dbReference>
<evidence type="ECO:0000256" key="9">
    <source>
        <dbReference type="SAM" id="SignalP"/>
    </source>
</evidence>
<keyword evidence="12" id="KW-1185">Reference proteome</keyword>
<feature type="transmembrane region" description="Helical" evidence="8">
    <location>
        <begin position="358"/>
        <end position="382"/>
    </location>
</feature>
<comment type="caution">
    <text evidence="11">The sequence shown here is derived from an EMBL/GenBank/DDBJ whole genome shotgun (WGS) entry which is preliminary data.</text>
</comment>
<feature type="transmembrane region" description="Helical" evidence="8">
    <location>
        <begin position="262"/>
        <end position="280"/>
    </location>
</feature>
<keyword evidence="9" id="KW-0732">Signal</keyword>
<reference evidence="11" key="1">
    <citation type="submission" date="2021-01" db="EMBL/GenBank/DDBJ databases">
        <title>Modified the classification status of verrucomicrobia.</title>
        <authorList>
            <person name="Feng X."/>
        </authorList>
    </citation>
    <scope>NUCLEOTIDE SEQUENCE</scope>
    <source>
        <strain evidence="11">KCTC 22201</strain>
    </source>
</reference>
<proteinExistence type="inferred from homology"/>
<keyword evidence="4 8" id="KW-1133">Transmembrane helix</keyword>
<accession>A0A934VH54</accession>
<feature type="domain" description="MotA/TolQ/ExbB proton channel" evidence="10">
    <location>
        <begin position="327"/>
        <end position="439"/>
    </location>
</feature>
<dbReference type="GO" id="GO:0005886">
    <property type="term" value="C:plasma membrane"/>
    <property type="evidence" value="ECO:0007669"/>
    <property type="project" value="UniProtKB-SubCell"/>
</dbReference>
<organism evidence="11 12">
    <name type="scientific">Haloferula rosea</name>
    <dbReference type="NCBI Taxonomy" id="490093"/>
    <lineage>
        <taxon>Bacteria</taxon>
        <taxon>Pseudomonadati</taxon>
        <taxon>Verrucomicrobiota</taxon>
        <taxon>Verrucomicrobiia</taxon>
        <taxon>Verrucomicrobiales</taxon>
        <taxon>Verrucomicrobiaceae</taxon>
        <taxon>Haloferula</taxon>
    </lineage>
</organism>
<evidence type="ECO:0000256" key="7">
    <source>
        <dbReference type="SAM" id="Coils"/>
    </source>
</evidence>
<gene>
    <name evidence="11" type="ORF">JIN81_14750</name>
</gene>
<feature type="chain" id="PRO_5037550522" evidence="9">
    <location>
        <begin position="21"/>
        <end position="452"/>
    </location>
</feature>